<dbReference type="Gene3D" id="1.10.8.60">
    <property type="match status" value="1"/>
</dbReference>
<dbReference type="Gene3D" id="1.10.1780.10">
    <property type="entry name" value="Clp, N-terminal domain"/>
    <property type="match status" value="1"/>
</dbReference>
<evidence type="ECO:0000256" key="1">
    <source>
        <dbReference type="ARBA" id="ARBA00022737"/>
    </source>
</evidence>
<dbReference type="Pfam" id="PF17871">
    <property type="entry name" value="AAA_lid_9"/>
    <property type="match status" value="1"/>
</dbReference>
<dbReference type="Pfam" id="PF02861">
    <property type="entry name" value="Clp_N"/>
    <property type="match status" value="1"/>
</dbReference>
<sequence length="516" mass="55596">MFERFTNRARRVVVLAQEEARLLSHNYIGSEHILLGLIHEGEGVAAQVLKILGISLEGVRQQVEEIIGQGQSAPSGHIPFTPRAKKILELSLREALQMGHSYIGTEHILLGLIREGEGVASQVLVKLGADLNRVRQQVVQLLRGHEGEEPAARGARRGLTPPVRVLRRFGRNLTRAAREDTLAPVVGRETEIGRAVRALLLLRRNHLLIVGEPGAGKTALVHGIARALAVEDAPPRLRAAAVHLLDVSGMVRGAYDRDDLEARVSGLAGDVEGTRGLILALDGALSPIRSLPVPGSALSFLWPALARPGLRVIATATPDDYRRYAAEDPAAVRAFQVIPLAELSAEQTAQVLAAARAGYEAHHSVTIGPDVVAAVIERAGTSPIGQVFPGRALDLLDQVCAQAAVRGRAGREEPVPPDEDFEDRLYELRREKEAAIEAENFDRAAELRNQEKEMILRRTRERREGGETPGTVVPVTLGDVEEALALLAPPPHRPRGDEAGTAGRDGQEGSGPRDSG</sequence>
<dbReference type="GO" id="GO:0005524">
    <property type="term" value="F:ATP binding"/>
    <property type="evidence" value="ECO:0007669"/>
    <property type="project" value="UniProtKB-KW"/>
</dbReference>
<dbReference type="PROSITE" id="PS51903">
    <property type="entry name" value="CLP_R"/>
    <property type="match status" value="1"/>
</dbReference>
<feature type="domain" description="UVR" evidence="6">
    <location>
        <begin position="422"/>
        <end position="457"/>
    </location>
</feature>
<accession>A0A8J3RM55</accession>
<dbReference type="InterPro" id="IPR041546">
    <property type="entry name" value="ClpA/ClpB_AAA_lid"/>
</dbReference>
<organism evidence="8 9">
    <name type="scientific">Planobispora longispora</name>
    <dbReference type="NCBI Taxonomy" id="28887"/>
    <lineage>
        <taxon>Bacteria</taxon>
        <taxon>Bacillati</taxon>
        <taxon>Actinomycetota</taxon>
        <taxon>Actinomycetes</taxon>
        <taxon>Streptosporangiales</taxon>
        <taxon>Streptosporangiaceae</taxon>
        <taxon>Planobispora</taxon>
    </lineage>
</organism>
<protein>
    <submittedName>
        <fullName evidence="8">Uncharacterized protein</fullName>
    </submittedName>
</protein>
<proteinExistence type="predicted"/>
<evidence type="ECO:0000313" key="9">
    <source>
        <dbReference type="Proteomes" id="UP000616724"/>
    </source>
</evidence>
<dbReference type="SMART" id="SM00382">
    <property type="entry name" value="AAA"/>
    <property type="match status" value="1"/>
</dbReference>
<evidence type="ECO:0000256" key="2">
    <source>
        <dbReference type="ARBA" id="ARBA00022741"/>
    </source>
</evidence>
<evidence type="ECO:0000259" key="6">
    <source>
        <dbReference type="PROSITE" id="PS50151"/>
    </source>
</evidence>
<dbReference type="SUPFAM" id="SSF52540">
    <property type="entry name" value="P-loop containing nucleoside triphosphate hydrolases"/>
    <property type="match status" value="1"/>
</dbReference>
<dbReference type="Proteomes" id="UP000616724">
    <property type="component" value="Unassembled WGS sequence"/>
</dbReference>
<dbReference type="InterPro" id="IPR001943">
    <property type="entry name" value="UVR_dom"/>
</dbReference>
<feature type="region of interest" description="Disordered" evidence="5">
    <location>
        <begin position="456"/>
        <end position="516"/>
    </location>
</feature>
<dbReference type="RefSeq" id="WP_203892083.1">
    <property type="nucleotide sequence ID" value="NZ_BOOH01000033.1"/>
</dbReference>
<dbReference type="FunFam" id="1.10.1780.10:FF:000001">
    <property type="entry name" value="ATP-dependent Clp protease ATP-binding subunit"/>
    <property type="match status" value="1"/>
</dbReference>
<dbReference type="GO" id="GO:0034605">
    <property type="term" value="P:cellular response to heat"/>
    <property type="evidence" value="ECO:0007669"/>
    <property type="project" value="TreeGrafter"/>
</dbReference>
<dbReference type="InterPro" id="IPR003593">
    <property type="entry name" value="AAA+_ATPase"/>
</dbReference>
<reference evidence="8 9" key="1">
    <citation type="submission" date="2021-01" db="EMBL/GenBank/DDBJ databases">
        <title>Whole genome shotgun sequence of Planobispora longispora NBRC 13918.</title>
        <authorList>
            <person name="Komaki H."/>
            <person name="Tamura T."/>
        </authorList>
    </citation>
    <scope>NUCLEOTIDE SEQUENCE [LARGE SCALE GENOMIC DNA]</scope>
    <source>
        <strain evidence="8 9">NBRC 13918</strain>
    </source>
</reference>
<dbReference type="PANTHER" id="PTHR11638:SF18">
    <property type="entry name" value="HEAT SHOCK PROTEIN 104"/>
    <property type="match status" value="1"/>
</dbReference>
<evidence type="ECO:0000259" key="7">
    <source>
        <dbReference type="PROSITE" id="PS51903"/>
    </source>
</evidence>
<dbReference type="PANTHER" id="PTHR11638">
    <property type="entry name" value="ATP-DEPENDENT CLP PROTEASE"/>
    <property type="match status" value="1"/>
</dbReference>
<feature type="compositionally biased region" description="Basic and acidic residues" evidence="5">
    <location>
        <begin position="456"/>
        <end position="466"/>
    </location>
</feature>
<dbReference type="AlphaFoldDB" id="A0A8J3RM55"/>
<comment type="caution">
    <text evidence="8">The sequence shown here is derived from an EMBL/GenBank/DDBJ whole genome shotgun (WGS) entry which is preliminary data.</text>
</comment>
<evidence type="ECO:0000256" key="3">
    <source>
        <dbReference type="ARBA" id="ARBA00022840"/>
    </source>
</evidence>
<dbReference type="InterPro" id="IPR004176">
    <property type="entry name" value="Clp_R_N"/>
</dbReference>
<feature type="domain" description="Clp R" evidence="7">
    <location>
        <begin position="2"/>
        <end position="144"/>
    </location>
</feature>
<dbReference type="GO" id="GO:0016887">
    <property type="term" value="F:ATP hydrolysis activity"/>
    <property type="evidence" value="ECO:0007669"/>
    <property type="project" value="TreeGrafter"/>
</dbReference>
<name>A0A8J3RM55_9ACTN</name>
<dbReference type="InterPro" id="IPR036628">
    <property type="entry name" value="Clp_N_dom_sf"/>
</dbReference>
<dbReference type="GO" id="GO:0005737">
    <property type="term" value="C:cytoplasm"/>
    <property type="evidence" value="ECO:0007669"/>
    <property type="project" value="TreeGrafter"/>
</dbReference>
<dbReference type="InterPro" id="IPR050130">
    <property type="entry name" value="ClpA_ClpB"/>
</dbReference>
<evidence type="ECO:0000256" key="4">
    <source>
        <dbReference type="PROSITE-ProRule" id="PRU01251"/>
    </source>
</evidence>
<dbReference type="Gene3D" id="4.10.860.10">
    <property type="entry name" value="UVR domain"/>
    <property type="match status" value="1"/>
</dbReference>
<keyword evidence="9" id="KW-1185">Reference proteome</keyword>
<dbReference type="InterPro" id="IPR027417">
    <property type="entry name" value="P-loop_NTPase"/>
</dbReference>
<dbReference type="PROSITE" id="PS50151">
    <property type="entry name" value="UVR"/>
    <property type="match status" value="1"/>
</dbReference>
<keyword evidence="3" id="KW-0067">ATP-binding</keyword>
<keyword evidence="1 4" id="KW-0677">Repeat</keyword>
<evidence type="ECO:0000256" key="5">
    <source>
        <dbReference type="SAM" id="MobiDB-lite"/>
    </source>
</evidence>
<dbReference type="Gene3D" id="3.40.50.300">
    <property type="entry name" value="P-loop containing nucleotide triphosphate hydrolases"/>
    <property type="match status" value="1"/>
</dbReference>
<dbReference type="SUPFAM" id="SSF81923">
    <property type="entry name" value="Double Clp-N motif"/>
    <property type="match status" value="1"/>
</dbReference>
<gene>
    <name evidence="8" type="ORF">Plo01_39420</name>
</gene>
<evidence type="ECO:0000313" key="8">
    <source>
        <dbReference type="EMBL" id="GIH77513.1"/>
    </source>
</evidence>
<keyword evidence="2" id="KW-0547">Nucleotide-binding</keyword>
<dbReference type="EMBL" id="BOOH01000033">
    <property type="protein sequence ID" value="GIH77513.1"/>
    <property type="molecule type" value="Genomic_DNA"/>
</dbReference>